<dbReference type="InterPro" id="IPR003482">
    <property type="entry name" value="Whib"/>
</dbReference>
<dbReference type="HAMAP" id="MF_01479">
    <property type="entry name" value="WhiB"/>
    <property type="match status" value="1"/>
</dbReference>
<evidence type="ECO:0000256" key="4">
    <source>
        <dbReference type="ARBA" id="ARBA00022723"/>
    </source>
</evidence>
<keyword evidence="9 11" id="KW-1015">Disulfide bond</keyword>
<evidence type="ECO:0000256" key="8">
    <source>
        <dbReference type="ARBA" id="ARBA00023125"/>
    </source>
</evidence>
<comment type="similarity">
    <text evidence="2 11">Belongs to the WhiB family.</text>
</comment>
<dbReference type="PANTHER" id="PTHR38839:SF6">
    <property type="entry name" value="TRANSCRIPTIONAL REGULATOR WHIB1"/>
    <property type="match status" value="1"/>
</dbReference>
<keyword evidence="5 11" id="KW-0408">Iron</keyword>
<feature type="binding site" evidence="11">
    <location>
        <position position="108"/>
    </location>
    <ligand>
        <name>[4Fe-4S] cluster</name>
        <dbReference type="ChEBI" id="CHEBI:49883"/>
    </ligand>
</feature>
<dbReference type="Pfam" id="PF02467">
    <property type="entry name" value="Whib"/>
    <property type="match status" value="1"/>
</dbReference>
<comment type="subcellular location">
    <subcellularLocation>
        <location evidence="1 11">Cytoplasm</location>
    </subcellularLocation>
</comment>
<accession>A0ABT1K9G9</accession>
<reference evidence="13 14" key="1">
    <citation type="submission" date="2022-06" db="EMBL/GenBank/DDBJ databases">
        <title>Sequencing the genomes of 1000 actinobacteria strains.</title>
        <authorList>
            <person name="Klenk H.-P."/>
        </authorList>
    </citation>
    <scope>NUCLEOTIDE SEQUENCE [LARGE SCALE GENOMIC DNA]</scope>
    <source>
        <strain evidence="13 14">DSM 44170</strain>
    </source>
</reference>
<keyword evidence="8 11" id="KW-0238">DNA-binding</keyword>
<comment type="cofactor">
    <cofactor evidence="11">
        <name>[4Fe-4S] cluster</name>
        <dbReference type="ChEBI" id="CHEBI:49883"/>
    </cofactor>
    <text evidence="11">Binds 1 [4Fe-4S] cluster per subunit. Following nitrosylation of the [4Fe-4S] cluster binds 1 [4Fe-8(NO)] cluster per subunit.</text>
</comment>
<keyword evidence="7 11" id="KW-0805">Transcription regulation</keyword>
<keyword evidence="4 11" id="KW-0479">Metal-binding</keyword>
<organism evidence="13 14">
    <name type="scientific">Nonomuraea roseoviolacea subsp. carminata</name>
    <dbReference type="NCBI Taxonomy" id="160689"/>
    <lineage>
        <taxon>Bacteria</taxon>
        <taxon>Bacillati</taxon>
        <taxon>Actinomycetota</taxon>
        <taxon>Actinomycetes</taxon>
        <taxon>Streptosporangiales</taxon>
        <taxon>Streptosporangiaceae</taxon>
        <taxon>Nonomuraea</taxon>
    </lineage>
</organism>
<evidence type="ECO:0000259" key="12">
    <source>
        <dbReference type="PROSITE" id="PS51674"/>
    </source>
</evidence>
<keyword evidence="6 11" id="KW-0411">Iron-sulfur</keyword>
<feature type="binding site" evidence="11">
    <location>
        <position position="117"/>
    </location>
    <ligand>
        <name>[4Fe-4S] cluster</name>
        <dbReference type="ChEBI" id="CHEBI:49883"/>
    </ligand>
</feature>
<keyword evidence="10 11" id="KW-0804">Transcription</keyword>
<evidence type="ECO:0000256" key="7">
    <source>
        <dbReference type="ARBA" id="ARBA00023015"/>
    </source>
</evidence>
<evidence type="ECO:0000256" key="5">
    <source>
        <dbReference type="ARBA" id="ARBA00023004"/>
    </source>
</evidence>
<evidence type="ECO:0000256" key="1">
    <source>
        <dbReference type="ARBA" id="ARBA00004496"/>
    </source>
</evidence>
<gene>
    <name evidence="11" type="primary">whiB</name>
    <name evidence="13" type="ORF">HD595_006782</name>
</gene>
<evidence type="ECO:0000256" key="6">
    <source>
        <dbReference type="ARBA" id="ARBA00023014"/>
    </source>
</evidence>
<keyword evidence="14" id="KW-1185">Reference proteome</keyword>
<evidence type="ECO:0000256" key="11">
    <source>
        <dbReference type="HAMAP-Rule" id="MF_01479"/>
    </source>
</evidence>
<evidence type="ECO:0000313" key="13">
    <source>
        <dbReference type="EMBL" id="MCP2350660.1"/>
    </source>
</evidence>
<dbReference type="PROSITE" id="PS51674">
    <property type="entry name" value="4FE4S_WBL"/>
    <property type="match status" value="1"/>
</dbReference>
<feature type="domain" description="4Fe-4S Wbl-type" evidence="12">
    <location>
        <begin position="79"/>
        <end position="141"/>
    </location>
</feature>
<comment type="PTM">
    <text evidence="11">Upon Fe-S cluster removal intramolecular disulfide bonds are formed.</text>
</comment>
<comment type="caution">
    <text evidence="13">The sequence shown here is derived from an EMBL/GenBank/DDBJ whole genome shotgun (WGS) entry which is preliminary data.</text>
</comment>
<name>A0ABT1K9G9_9ACTN</name>
<dbReference type="EMBL" id="JAMZEC010000001">
    <property type="protein sequence ID" value="MCP2350660.1"/>
    <property type="molecule type" value="Genomic_DNA"/>
</dbReference>
<dbReference type="PANTHER" id="PTHR38839">
    <property type="entry name" value="TRANSCRIPTIONAL REGULATOR WHID-RELATED"/>
    <property type="match status" value="1"/>
</dbReference>
<feature type="binding site" evidence="11">
    <location>
        <position position="80"/>
    </location>
    <ligand>
        <name>[4Fe-4S] cluster</name>
        <dbReference type="ChEBI" id="CHEBI:49883"/>
    </ligand>
</feature>
<sequence>MSDSFTVTCLDCRKQRRHNSRGLCRPCWRRHSKNGTLNRFPPVRGNTDWQSTHRFAPIPSPNPTAAIEGSGPGHLRGAACRGHNPELFFPIGNAGPALTQVEQAKRICRGCPALEGCAAWVAANPQDDGIWAATTPAERRALTGASERTAA</sequence>
<dbReference type="Proteomes" id="UP001320766">
    <property type="component" value="Unassembled WGS sequence"/>
</dbReference>
<feature type="binding site" evidence="11">
    <location>
        <position position="111"/>
    </location>
    <ligand>
        <name>[4Fe-4S] cluster</name>
        <dbReference type="ChEBI" id="CHEBI:49883"/>
    </ligand>
</feature>
<dbReference type="InterPro" id="IPR034768">
    <property type="entry name" value="4FE4S_WBL"/>
</dbReference>
<evidence type="ECO:0000313" key="14">
    <source>
        <dbReference type="Proteomes" id="UP001320766"/>
    </source>
</evidence>
<dbReference type="RefSeq" id="WP_425566654.1">
    <property type="nucleotide sequence ID" value="NZ_BAAAVE010000017.1"/>
</dbReference>
<comment type="function">
    <text evidence="11">Acts as a transcriptional regulator. Probably redox-responsive. The apo- but not holo-form probably binds DNA.</text>
</comment>
<keyword evidence="11" id="KW-0963">Cytoplasm</keyword>
<proteinExistence type="inferred from homology"/>
<keyword evidence="3 11" id="KW-0004">4Fe-4S</keyword>
<comment type="PTM">
    <text evidence="11">The Fe-S cluster can be nitrosylated by nitric oxide (NO).</text>
</comment>
<evidence type="ECO:0000256" key="2">
    <source>
        <dbReference type="ARBA" id="ARBA00006597"/>
    </source>
</evidence>
<evidence type="ECO:0000256" key="10">
    <source>
        <dbReference type="ARBA" id="ARBA00023163"/>
    </source>
</evidence>
<evidence type="ECO:0000256" key="3">
    <source>
        <dbReference type="ARBA" id="ARBA00022485"/>
    </source>
</evidence>
<evidence type="ECO:0000256" key="9">
    <source>
        <dbReference type="ARBA" id="ARBA00023157"/>
    </source>
</evidence>
<protein>
    <recommendedName>
        <fullName evidence="11">Transcriptional regulator WhiB</fullName>
    </recommendedName>
</protein>